<comment type="caution">
    <text evidence="1">The sequence shown here is derived from an EMBL/GenBank/DDBJ whole genome shotgun (WGS) entry which is preliminary data.</text>
</comment>
<dbReference type="SUPFAM" id="SSF47473">
    <property type="entry name" value="EF-hand"/>
    <property type="match status" value="1"/>
</dbReference>
<dbReference type="InterPro" id="IPR011992">
    <property type="entry name" value="EF-hand-dom_pair"/>
</dbReference>
<dbReference type="Proteomes" id="UP000034826">
    <property type="component" value="Unassembled WGS sequence"/>
</dbReference>
<dbReference type="AlphaFoldDB" id="A0A0G1J2U0"/>
<proteinExistence type="predicted"/>
<accession>A0A0G1J2U0</accession>
<reference evidence="1 2" key="1">
    <citation type="journal article" date="2015" name="Nature">
        <title>rRNA introns, odd ribosomes, and small enigmatic genomes across a large radiation of phyla.</title>
        <authorList>
            <person name="Brown C.T."/>
            <person name="Hug L.A."/>
            <person name="Thomas B.C."/>
            <person name="Sharon I."/>
            <person name="Castelle C.J."/>
            <person name="Singh A."/>
            <person name="Wilkins M.J."/>
            <person name="Williams K.H."/>
            <person name="Banfield J.F."/>
        </authorList>
    </citation>
    <scope>NUCLEOTIDE SEQUENCE [LARGE SCALE GENOMIC DNA]</scope>
</reference>
<evidence type="ECO:0000313" key="2">
    <source>
        <dbReference type="Proteomes" id="UP000034826"/>
    </source>
</evidence>
<gene>
    <name evidence="1" type="ORF">UW60_C0040G0002</name>
</gene>
<protein>
    <submittedName>
        <fullName evidence="1">Uncharacterized protein</fullName>
    </submittedName>
</protein>
<dbReference type="EMBL" id="LCIY01000040">
    <property type="protein sequence ID" value="KKT65613.1"/>
    <property type="molecule type" value="Genomic_DNA"/>
</dbReference>
<name>A0A0G1J2U0_9BACT</name>
<organism evidence="1 2">
    <name type="scientific">Candidatus Woesebacteria bacterium GW2011_GWA2_44_33</name>
    <dbReference type="NCBI Taxonomy" id="1618564"/>
    <lineage>
        <taxon>Bacteria</taxon>
        <taxon>Candidatus Woeseibacteriota</taxon>
    </lineage>
</organism>
<evidence type="ECO:0000313" key="1">
    <source>
        <dbReference type="EMBL" id="KKT65613.1"/>
    </source>
</evidence>
<sequence length="124" mass="13990">MRYAKAYGSGALDFDQFTLLADELKNRKKVFISRIEKADQNHKVDKVLSTDEVDKLCAYAKEVLMEMGVEDRKDTIHDIIEKVIINGSGEVEVRGYLPEFSQKLGQYAKSRNCGVTKCGEVDPV</sequence>